<dbReference type="AlphaFoldDB" id="A0A2V4AKR5"/>
<name>A0A2V4AKR5_9PSEU</name>
<dbReference type="EMBL" id="MASW01000006">
    <property type="protein sequence ID" value="PXY20888.1"/>
    <property type="molecule type" value="Genomic_DNA"/>
</dbReference>
<proteinExistence type="predicted"/>
<reference evidence="1 2" key="1">
    <citation type="submission" date="2016-07" db="EMBL/GenBank/DDBJ databases">
        <title>Draft genome sequence of Prauserella muralis DSM 45305, isolated from a mould-covered wall in an indoor environment.</title>
        <authorList>
            <person name="Ruckert C."/>
            <person name="Albersmeier A."/>
            <person name="Jiang C.-L."/>
            <person name="Jiang Y."/>
            <person name="Kalinowski J."/>
            <person name="Schneider O."/>
            <person name="Winkler A."/>
            <person name="Zotchev S.B."/>
        </authorList>
    </citation>
    <scope>NUCLEOTIDE SEQUENCE [LARGE SCALE GENOMIC DNA]</scope>
    <source>
        <strain evidence="1 2">DSM 45305</strain>
    </source>
</reference>
<organism evidence="1 2">
    <name type="scientific">Prauserella muralis</name>
    <dbReference type="NCBI Taxonomy" id="588067"/>
    <lineage>
        <taxon>Bacteria</taxon>
        <taxon>Bacillati</taxon>
        <taxon>Actinomycetota</taxon>
        <taxon>Actinomycetes</taxon>
        <taxon>Pseudonocardiales</taxon>
        <taxon>Pseudonocardiaceae</taxon>
        <taxon>Prauserella</taxon>
    </lineage>
</organism>
<dbReference type="RefSeq" id="WP_112284035.1">
    <property type="nucleotide sequence ID" value="NZ_MASW01000006.1"/>
</dbReference>
<comment type="caution">
    <text evidence="1">The sequence shown here is derived from an EMBL/GenBank/DDBJ whole genome shotgun (WGS) entry which is preliminary data.</text>
</comment>
<dbReference type="Pfam" id="PF05133">
    <property type="entry name" value="SPP1_portal"/>
    <property type="match status" value="1"/>
</dbReference>
<sequence>MPDSVEDAARVVERLSTELQTRRPGLERRIGYLRGDLGRMPFASDEFREYFEKQFAGFSDNWCLPVAEATAERMKPLGIRLNPRSARADDALYRAWTDAECDRGFAETALVFPSASRSFALVHPNPAEPSLPRVTWEHPEQAIVDYSPLGEARYGMVAWTDGEYDYATLYDGGVGLWRFYRESTDDPALRERWRATDLLGWQPRGEEPYARNPLGRMPLVEFRNRHMLTSDPVSDIQLVMSMQDTVNVVWAYLLNALDYASLPQRVALGAEPPRVPILDENGVEVGSRPVELDKLIRERIMFLSGENVSIGEWKPAALEVFSSVIEHAVEHIAAQTRTPPHYLIAKIVNSSADALTVSEAGLVSKVGERIMFAEPSLREVYRLMALAMGDKRKADRVRFGSVVWKDIQYRSEAQRADALQKKKALGYPLEYLLELDGVPPHDIPRVLAMRRRELEMDPTAKIAAELAATGSPVGDEGAEDGDGE</sequence>
<accession>A0A2V4AKR5</accession>
<dbReference type="Proteomes" id="UP000249915">
    <property type="component" value="Unassembled WGS sequence"/>
</dbReference>
<dbReference type="OrthoDB" id="1780383at2"/>
<gene>
    <name evidence="1" type="ORF">BAY60_25630</name>
</gene>
<dbReference type="InterPro" id="IPR021145">
    <property type="entry name" value="Portal_protein_SPP1_Gp6-like"/>
</dbReference>
<evidence type="ECO:0000313" key="1">
    <source>
        <dbReference type="EMBL" id="PXY20888.1"/>
    </source>
</evidence>
<evidence type="ECO:0000313" key="2">
    <source>
        <dbReference type="Proteomes" id="UP000249915"/>
    </source>
</evidence>
<protein>
    <submittedName>
        <fullName evidence="1">Uncharacterized protein</fullName>
    </submittedName>
</protein>
<keyword evidence="2" id="KW-1185">Reference proteome</keyword>